<keyword evidence="1" id="KW-0479">Metal-binding</keyword>
<evidence type="ECO:0000256" key="4">
    <source>
        <dbReference type="PROSITE-ProRule" id="PRU00134"/>
    </source>
</evidence>
<sequence>MEFLNQIDRSTVALTILSFISLLVIYLQHKKILLSPYSNLKLKASAEPSSSTSSSNSPSSTKDKSARCRECSKLKLVSELKICSKCKIPPTQNSNTNDLNFYYCDQKCQRANWKTHKLICGNFKDLQPTSSDPYTALNPLHPPSTDLLSNAHFEKKRAEIEGLLKKWCEFHKNVLIFAAIHGLDLIRNPHNSKLILLMISLTLNEENQSEKFTEITDDEDQDKAIKNQDGSQGSIHSKFTVAHVGSLDSANFFNANVGMSNAMKEIESVRTRVKEKGGLGVATLLIRCGPIVQVFPVGLPSQSDLDVVPRQTNWRAIFDEAIKSGIPWKPRS</sequence>
<dbReference type="PROSITE" id="PS50865">
    <property type="entry name" value="ZF_MYND_2"/>
    <property type="match status" value="1"/>
</dbReference>
<keyword evidence="2 4" id="KW-0863">Zinc-finger</keyword>
<evidence type="ECO:0000259" key="6">
    <source>
        <dbReference type="PROSITE" id="PS50865"/>
    </source>
</evidence>
<evidence type="ECO:0000256" key="1">
    <source>
        <dbReference type="ARBA" id="ARBA00022723"/>
    </source>
</evidence>
<gene>
    <name evidence="7" type="ORF">PGT21_008903</name>
</gene>
<dbReference type="OrthoDB" id="432970at2759"/>
<dbReference type="AlphaFoldDB" id="A0A5B0NRV4"/>
<dbReference type="GO" id="GO:0008270">
    <property type="term" value="F:zinc ion binding"/>
    <property type="evidence" value="ECO:0007669"/>
    <property type="project" value="UniProtKB-KW"/>
</dbReference>
<dbReference type="SUPFAM" id="SSF144232">
    <property type="entry name" value="HIT/MYND zinc finger-like"/>
    <property type="match status" value="1"/>
</dbReference>
<feature type="domain" description="MYND-type" evidence="6">
    <location>
        <begin position="68"/>
        <end position="120"/>
    </location>
</feature>
<name>A0A5B0NRV4_PUCGR</name>
<dbReference type="InterPro" id="IPR002893">
    <property type="entry name" value="Znf_MYND"/>
</dbReference>
<feature type="transmembrane region" description="Helical" evidence="5">
    <location>
        <begin position="12"/>
        <end position="29"/>
    </location>
</feature>
<accession>A0A5B0NRV4</accession>
<keyword evidence="5" id="KW-0812">Transmembrane</keyword>
<evidence type="ECO:0000256" key="5">
    <source>
        <dbReference type="SAM" id="Phobius"/>
    </source>
</evidence>
<keyword evidence="5" id="KW-0472">Membrane</keyword>
<comment type="caution">
    <text evidence="7">The sequence shown here is derived from an EMBL/GenBank/DDBJ whole genome shotgun (WGS) entry which is preliminary data.</text>
</comment>
<evidence type="ECO:0000256" key="3">
    <source>
        <dbReference type="ARBA" id="ARBA00022833"/>
    </source>
</evidence>
<reference evidence="7 8" key="1">
    <citation type="submission" date="2019-05" db="EMBL/GenBank/DDBJ databases">
        <title>Emergence of the Ug99 lineage of the wheat stem rust pathogen through somatic hybridization.</title>
        <authorList>
            <person name="Li F."/>
            <person name="Upadhyaya N.M."/>
            <person name="Sperschneider J."/>
            <person name="Matny O."/>
            <person name="Nguyen-Phuc H."/>
            <person name="Mago R."/>
            <person name="Raley C."/>
            <person name="Miller M.E."/>
            <person name="Silverstein K.A.T."/>
            <person name="Henningsen E."/>
            <person name="Hirsch C.D."/>
            <person name="Visser B."/>
            <person name="Pretorius Z.A."/>
            <person name="Steffenson B.J."/>
            <person name="Schwessinger B."/>
            <person name="Dodds P.N."/>
            <person name="Figueroa M."/>
        </authorList>
    </citation>
    <scope>NUCLEOTIDE SEQUENCE [LARGE SCALE GENOMIC DNA]</scope>
    <source>
        <strain evidence="7">21-0</strain>
    </source>
</reference>
<dbReference type="Proteomes" id="UP000324748">
    <property type="component" value="Unassembled WGS sequence"/>
</dbReference>
<keyword evidence="3" id="KW-0862">Zinc</keyword>
<proteinExistence type="predicted"/>
<dbReference type="EMBL" id="VSWC01000092">
    <property type="protein sequence ID" value="KAA1090649.1"/>
    <property type="molecule type" value="Genomic_DNA"/>
</dbReference>
<keyword evidence="5" id="KW-1133">Transmembrane helix</keyword>
<evidence type="ECO:0000313" key="7">
    <source>
        <dbReference type="EMBL" id="KAA1090649.1"/>
    </source>
</evidence>
<organism evidence="7 8">
    <name type="scientific">Puccinia graminis f. sp. tritici</name>
    <dbReference type="NCBI Taxonomy" id="56615"/>
    <lineage>
        <taxon>Eukaryota</taxon>
        <taxon>Fungi</taxon>
        <taxon>Dikarya</taxon>
        <taxon>Basidiomycota</taxon>
        <taxon>Pucciniomycotina</taxon>
        <taxon>Pucciniomycetes</taxon>
        <taxon>Pucciniales</taxon>
        <taxon>Pucciniaceae</taxon>
        <taxon>Puccinia</taxon>
    </lineage>
</organism>
<dbReference type="Pfam" id="PF01753">
    <property type="entry name" value="zf-MYND"/>
    <property type="match status" value="1"/>
</dbReference>
<protein>
    <recommendedName>
        <fullName evidence="6">MYND-type domain-containing protein</fullName>
    </recommendedName>
</protein>
<evidence type="ECO:0000256" key="2">
    <source>
        <dbReference type="ARBA" id="ARBA00022771"/>
    </source>
</evidence>
<keyword evidence="8" id="KW-1185">Reference proteome</keyword>
<evidence type="ECO:0000313" key="8">
    <source>
        <dbReference type="Proteomes" id="UP000324748"/>
    </source>
</evidence>
<dbReference type="Gene3D" id="6.10.140.2220">
    <property type="match status" value="1"/>
</dbReference>